<name>A0A9D4QL26_DREPO</name>
<protein>
    <submittedName>
        <fullName evidence="2">Uncharacterized protein</fullName>
    </submittedName>
</protein>
<evidence type="ECO:0000256" key="1">
    <source>
        <dbReference type="SAM" id="SignalP"/>
    </source>
</evidence>
<reference evidence="2" key="1">
    <citation type="journal article" date="2019" name="bioRxiv">
        <title>The Genome of the Zebra Mussel, Dreissena polymorpha: A Resource for Invasive Species Research.</title>
        <authorList>
            <person name="McCartney M.A."/>
            <person name="Auch B."/>
            <person name="Kono T."/>
            <person name="Mallez S."/>
            <person name="Zhang Y."/>
            <person name="Obille A."/>
            <person name="Becker A."/>
            <person name="Abrahante J.E."/>
            <person name="Garbe J."/>
            <person name="Badalamenti J.P."/>
            <person name="Herman A."/>
            <person name="Mangelson H."/>
            <person name="Liachko I."/>
            <person name="Sullivan S."/>
            <person name="Sone E.D."/>
            <person name="Koren S."/>
            <person name="Silverstein K.A.T."/>
            <person name="Beckman K.B."/>
            <person name="Gohl D.M."/>
        </authorList>
    </citation>
    <scope>NUCLEOTIDE SEQUENCE</scope>
    <source>
        <strain evidence="2">Duluth1</strain>
        <tissue evidence="2">Whole animal</tissue>
    </source>
</reference>
<feature type="signal peptide" evidence="1">
    <location>
        <begin position="1"/>
        <end position="23"/>
    </location>
</feature>
<evidence type="ECO:0000313" key="3">
    <source>
        <dbReference type="Proteomes" id="UP000828390"/>
    </source>
</evidence>
<comment type="caution">
    <text evidence="2">The sequence shown here is derived from an EMBL/GenBank/DDBJ whole genome shotgun (WGS) entry which is preliminary data.</text>
</comment>
<dbReference type="AlphaFoldDB" id="A0A9D4QL26"/>
<accession>A0A9D4QL26</accession>
<dbReference type="EMBL" id="JAIWYP010000004">
    <property type="protein sequence ID" value="KAH3835171.1"/>
    <property type="molecule type" value="Genomic_DNA"/>
</dbReference>
<proteinExistence type="predicted"/>
<keyword evidence="3" id="KW-1185">Reference proteome</keyword>
<dbReference type="Proteomes" id="UP000828390">
    <property type="component" value="Unassembled WGS sequence"/>
</dbReference>
<reference evidence="2" key="2">
    <citation type="submission" date="2020-11" db="EMBL/GenBank/DDBJ databases">
        <authorList>
            <person name="McCartney M.A."/>
            <person name="Auch B."/>
            <person name="Kono T."/>
            <person name="Mallez S."/>
            <person name="Becker A."/>
            <person name="Gohl D.M."/>
            <person name="Silverstein K.A.T."/>
            <person name="Koren S."/>
            <person name="Bechman K.B."/>
            <person name="Herman A."/>
            <person name="Abrahante J.E."/>
            <person name="Garbe J."/>
        </authorList>
    </citation>
    <scope>NUCLEOTIDE SEQUENCE</scope>
    <source>
        <strain evidence="2">Duluth1</strain>
        <tissue evidence="2">Whole animal</tissue>
    </source>
</reference>
<sequence>MNVYKHSGVMLVFMAVSVVVAFAQELNDCEESLFFLKTVFMEMILDEKKGLKQVTDLYHLQESRIKHLEKTVAKLVVELLYVQKRKTNG</sequence>
<evidence type="ECO:0000313" key="2">
    <source>
        <dbReference type="EMBL" id="KAH3835171.1"/>
    </source>
</evidence>
<organism evidence="2 3">
    <name type="scientific">Dreissena polymorpha</name>
    <name type="common">Zebra mussel</name>
    <name type="synonym">Mytilus polymorpha</name>
    <dbReference type="NCBI Taxonomy" id="45954"/>
    <lineage>
        <taxon>Eukaryota</taxon>
        <taxon>Metazoa</taxon>
        <taxon>Spiralia</taxon>
        <taxon>Lophotrochozoa</taxon>
        <taxon>Mollusca</taxon>
        <taxon>Bivalvia</taxon>
        <taxon>Autobranchia</taxon>
        <taxon>Heteroconchia</taxon>
        <taxon>Euheterodonta</taxon>
        <taxon>Imparidentia</taxon>
        <taxon>Neoheterodontei</taxon>
        <taxon>Myida</taxon>
        <taxon>Dreissenoidea</taxon>
        <taxon>Dreissenidae</taxon>
        <taxon>Dreissena</taxon>
    </lineage>
</organism>
<keyword evidence="1" id="KW-0732">Signal</keyword>
<feature type="chain" id="PRO_5038540158" evidence="1">
    <location>
        <begin position="24"/>
        <end position="89"/>
    </location>
</feature>
<gene>
    <name evidence="2" type="ORF">DPMN_108518</name>
</gene>